<dbReference type="InterPro" id="IPR057207">
    <property type="entry name" value="FBXL15_LRR"/>
</dbReference>
<reference evidence="3" key="1">
    <citation type="submission" date="2021-12" db="EMBL/GenBank/DDBJ databases">
        <authorList>
            <person name="King R."/>
        </authorList>
    </citation>
    <scope>NUCLEOTIDE SEQUENCE</scope>
</reference>
<gene>
    <name evidence="3" type="ORF">MELIAE_LOCUS8544</name>
</gene>
<dbReference type="InterPro" id="IPR036047">
    <property type="entry name" value="F-box-like_dom_sf"/>
</dbReference>
<dbReference type="Gene3D" id="3.80.10.10">
    <property type="entry name" value="Ribonuclease Inhibitor"/>
    <property type="match status" value="2"/>
</dbReference>
<organism evidence="3 4">
    <name type="scientific">Brassicogethes aeneus</name>
    <name type="common">Rape pollen beetle</name>
    <name type="synonym">Meligethes aeneus</name>
    <dbReference type="NCBI Taxonomy" id="1431903"/>
    <lineage>
        <taxon>Eukaryota</taxon>
        <taxon>Metazoa</taxon>
        <taxon>Ecdysozoa</taxon>
        <taxon>Arthropoda</taxon>
        <taxon>Hexapoda</taxon>
        <taxon>Insecta</taxon>
        <taxon>Pterygota</taxon>
        <taxon>Neoptera</taxon>
        <taxon>Endopterygota</taxon>
        <taxon>Coleoptera</taxon>
        <taxon>Polyphaga</taxon>
        <taxon>Cucujiformia</taxon>
        <taxon>Nitidulidae</taxon>
        <taxon>Meligethinae</taxon>
        <taxon>Brassicogethes</taxon>
    </lineage>
</organism>
<evidence type="ECO:0000313" key="3">
    <source>
        <dbReference type="EMBL" id="CAH0557959.1"/>
    </source>
</evidence>
<dbReference type="Pfam" id="PF25372">
    <property type="entry name" value="DUF7885"/>
    <property type="match status" value="1"/>
</dbReference>
<dbReference type="InterPro" id="IPR032675">
    <property type="entry name" value="LRR_dom_sf"/>
</dbReference>
<dbReference type="InterPro" id="IPR006553">
    <property type="entry name" value="Leu-rich_rpt_Cys-con_subtyp"/>
</dbReference>
<sequence>MLSLCTHDISINQNVSIKIKKLSGKLHKFIKSRVSFNSDIKNMNKLLKSTRLLNVGRTRVSSYNVNETKKENGKRKPYKSAEIYPVLMVYKTDDFIEEDVFQPTINISNIDLIDDDILEYILSFLTVVDLVRASGVSKRFNRIIWGADMWKKSLIFDQPVDVDDAIETITSKLWLNAYPKWVKITYLSVTNAQMTDKALNILARHLPSLLYLKIHNCDGVTTDGLCQFTSTCEKLSRIDISGCVNVQGVSFNAARPIYANFTGCSRLRDYGFFDTTNCYDLVILYLNGCSEITDWGIGCLSNHAKKLRKLVLADCIRLTNSSLEHLRNLKDCLEYLSISNTLAITDAGAYYFRLDWPKLQHLDISGCLSIVHGGFYDIGVGCKKLRSLNIANTNVCDKALKDLGLNLVNLKNINLKNCYFITFKGFYSFLMERKTSLKKINIKGCNIRSKVGHVFSQNYFIEYDETPF</sequence>
<proteinExistence type="predicted"/>
<dbReference type="Proteomes" id="UP001154078">
    <property type="component" value="Chromosome 5"/>
</dbReference>
<protein>
    <recommendedName>
        <fullName evidence="2">F-box domain-containing protein</fullName>
    </recommendedName>
</protein>
<dbReference type="SUPFAM" id="SSF52047">
    <property type="entry name" value="RNI-like"/>
    <property type="match status" value="1"/>
</dbReference>
<keyword evidence="1" id="KW-0833">Ubl conjugation pathway</keyword>
<dbReference type="SMART" id="SM00256">
    <property type="entry name" value="FBOX"/>
    <property type="match status" value="1"/>
</dbReference>
<dbReference type="CDD" id="cd09917">
    <property type="entry name" value="F-box_SF"/>
    <property type="match status" value="1"/>
</dbReference>
<dbReference type="GO" id="GO:0031146">
    <property type="term" value="P:SCF-dependent proteasomal ubiquitin-dependent protein catabolic process"/>
    <property type="evidence" value="ECO:0007669"/>
    <property type="project" value="TreeGrafter"/>
</dbReference>
<dbReference type="Pfam" id="PF12937">
    <property type="entry name" value="F-box-like"/>
    <property type="match status" value="1"/>
</dbReference>
<dbReference type="SUPFAM" id="SSF81383">
    <property type="entry name" value="F-box domain"/>
    <property type="match status" value="1"/>
</dbReference>
<keyword evidence="4" id="KW-1185">Reference proteome</keyword>
<evidence type="ECO:0000313" key="4">
    <source>
        <dbReference type="Proteomes" id="UP001154078"/>
    </source>
</evidence>
<dbReference type="PANTHER" id="PTHR13318">
    <property type="entry name" value="PARTNER OF PAIRED, ISOFORM B-RELATED"/>
    <property type="match status" value="1"/>
</dbReference>
<dbReference type="PROSITE" id="PS50181">
    <property type="entry name" value="FBOX"/>
    <property type="match status" value="1"/>
</dbReference>
<dbReference type="EMBL" id="OV121136">
    <property type="protein sequence ID" value="CAH0557959.1"/>
    <property type="molecule type" value="Genomic_DNA"/>
</dbReference>
<dbReference type="InterPro" id="IPR001810">
    <property type="entry name" value="F-box_dom"/>
</dbReference>
<evidence type="ECO:0000256" key="1">
    <source>
        <dbReference type="ARBA" id="ARBA00022786"/>
    </source>
</evidence>
<name>A0A9P0BAZ6_BRAAE</name>
<dbReference type="Gene3D" id="1.20.1280.50">
    <property type="match status" value="1"/>
</dbReference>
<dbReference type="OrthoDB" id="10257471at2759"/>
<dbReference type="SMART" id="SM00367">
    <property type="entry name" value="LRR_CC"/>
    <property type="match status" value="8"/>
</dbReference>
<accession>A0A9P0BAZ6</accession>
<feature type="domain" description="F-box" evidence="2">
    <location>
        <begin position="107"/>
        <end position="153"/>
    </location>
</feature>
<dbReference type="GO" id="GO:0019005">
    <property type="term" value="C:SCF ubiquitin ligase complex"/>
    <property type="evidence" value="ECO:0007669"/>
    <property type="project" value="TreeGrafter"/>
</dbReference>
<evidence type="ECO:0000259" key="2">
    <source>
        <dbReference type="PROSITE" id="PS50181"/>
    </source>
</evidence>
<dbReference type="AlphaFoldDB" id="A0A9P0BAZ6"/>
<dbReference type="PANTHER" id="PTHR13318:SF50">
    <property type="entry name" value="F-BOX_LRR-REPEAT PROTEIN 7"/>
    <property type="match status" value="1"/>
</dbReference>